<dbReference type="Proteomes" id="UP000326287">
    <property type="component" value="Chromosome"/>
</dbReference>
<evidence type="ECO:0000313" key="4">
    <source>
        <dbReference type="Proteomes" id="UP000326287"/>
    </source>
</evidence>
<dbReference type="InterPro" id="IPR013094">
    <property type="entry name" value="AB_hydrolase_3"/>
</dbReference>
<keyword evidence="4" id="KW-1185">Reference proteome</keyword>
<dbReference type="KEGG" id="halc:EY643_07120"/>
<evidence type="ECO:0000256" key="1">
    <source>
        <dbReference type="ARBA" id="ARBA00022801"/>
    </source>
</evidence>
<reference evidence="3 4" key="1">
    <citation type="submission" date="2019-02" db="EMBL/GenBank/DDBJ databases">
        <authorList>
            <person name="Li S.-H."/>
        </authorList>
    </citation>
    <scope>NUCLEOTIDE SEQUENCE [LARGE SCALE GENOMIC DNA]</scope>
    <source>
        <strain evidence="3 4">IMCC14385</strain>
    </source>
</reference>
<dbReference type="PANTHER" id="PTHR48081:SF8">
    <property type="entry name" value="ALPHA_BETA HYDROLASE FOLD-3 DOMAIN-CONTAINING PROTEIN-RELATED"/>
    <property type="match status" value="1"/>
</dbReference>
<keyword evidence="1 3" id="KW-0378">Hydrolase</keyword>
<protein>
    <submittedName>
        <fullName evidence="3">Alpha/beta hydrolase</fullName>
    </submittedName>
</protein>
<dbReference type="Gene3D" id="3.40.50.1820">
    <property type="entry name" value="alpha/beta hydrolase"/>
    <property type="match status" value="1"/>
</dbReference>
<dbReference type="Pfam" id="PF07859">
    <property type="entry name" value="Abhydrolase_3"/>
    <property type="match status" value="1"/>
</dbReference>
<dbReference type="OrthoDB" id="9806180at2"/>
<dbReference type="EMBL" id="CP036422">
    <property type="protein sequence ID" value="QFU75443.1"/>
    <property type="molecule type" value="Genomic_DNA"/>
</dbReference>
<dbReference type="GO" id="GO:0016787">
    <property type="term" value="F:hydrolase activity"/>
    <property type="evidence" value="ECO:0007669"/>
    <property type="project" value="UniProtKB-KW"/>
</dbReference>
<dbReference type="PANTHER" id="PTHR48081">
    <property type="entry name" value="AB HYDROLASE SUPERFAMILY PROTEIN C4A8.06C"/>
    <property type="match status" value="1"/>
</dbReference>
<feature type="domain" description="Alpha/beta hydrolase fold-3" evidence="2">
    <location>
        <begin position="80"/>
        <end position="286"/>
    </location>
</feature>
<dbReference type="RefSeq" id="WP_152661550.1">
    <property type="nucleotide sequence ID" value="NZ_CP036422.1"/>
</dbReference>
<name>A0A5P9NHZ8_9GAMM</name>
<dbReference type="SUPFAM" id="SSF53474">
    <property type="entry name" value="alpha/beta-Hydrolases"/>
    <property type="match status" value="1"/>
</dbReference>
<proteinExistence type="predicted"/>
<evidence type="ECO:0000259" key="2">
    <source>
        <dbReference type="Pfam" id="PF07859"/>
    </source>
</evidence>
<gene>
    <name evidence="3" type="ORF">EY643_07120</name>
</gene>
<accession>A0A5P9NHZ8</accession>
<dbReference type="InterPro" id="IPR050300">
    <property type="entry name" value="GDXG_lipolytic_enzyme"/>
</dbReference>
<dbReference type="AlphaFoldDB" id="A0A5P9NHZ8"/>
<sequence>MPQKYAIHPDFANLPVLRVYFNRPFVGLANAALTFLRRGVEKNIPAGLVEEKITVVGASGRSTPGLRMRPENLSGRVPTLIYYHGGGFALTHGAHQLAMCRQFALEAGCQVIFPDYRLLPKYPFPAGFDDCYDTLTWVLEQADDLGVDSDRVVVGGDSAGGALAAGVAQKAIDNDISLAAQLLIYPLTDSTGTTQSTREFLDTPVWNGRNTERMWRSLLPGHDRNSPPPYVAPGMRENLSNLPPAYLDTAEFDPLRDEGARYAEDLKAAGVAVEYNATRGTVHGFELVPESAITRQIIQQRIHFLRGVFGTMNDYDQS</sequence>
<evidence type="ECO:0000313" key="3">
    <source>
        <dbReference type="EMBL" id="QFU75443.1"/>
    </source>
</evidence>
<organism evidence="3 4">
    <name type="scientific">Halioglobus maricola</name>
    <dbReference type="NCBI Taxonomy" id="2601894"/>
    <lineage>
        <taxon>Bacteria</taxon>
        <taxon>Pseudomonadati</taxon>
        <taxon>Pseudomonadota</taxon>
        <taxon>Gammaproteobacteria</taxon>
        <taxon>Cellvibrionales</taxon>
        <taxon>Halieaceae</taxon>
        <taxon>Halioglobus</taxon>
    </lineage>
</organism>
<dbReference type="InterPro" id="IPR029058">
    <property type="entry name" value="AB_hydrolase_fold"/>
</dbReference>